<evidence type="ECO:0000259" key="6">
    <source>
        <dbReference type="Pfam" id="PF01094"/>
    </source>
</evidence>
<dbReference type="GO" id="GO:0016020">
    <property type="term" value="C:membrane"/>
    <property type="evidence" value="ECO:0007669"/>
    <property type="project" value="UniProtKB-SubCell"/>
</dbReference>
<keyword evidence="3" id="KW-1133">Transmembrane helix</keyword>
<evidence type="ECO:0000256" key="4">
    <source>
        <dbReference type="ARBA" id="ARBA00023136"/>
    </source>
</evidence>
<dbReference type="InterPro" id="IPR028082">
    <property type="entry name" value="Peripla_BP_I"/>
</dbReference>
<dbReference type="AlphaFoldDB" id="A0AA88YEV1"/>
<dbReference type="GO" id="GO:0007165">
    <property type="term" value="P:signal transduction"/>
    <property type="evidence" value="ECO:0007669"/>
    <property type="project" value="TreeGrafter"/>
</dbReference>
<reference evidence="7" key="1">
    <citation type="submission" date="2019-08" db="EMBL/GenBank/DDBJ databases">
        <title>The improved chromosome-level genome for the pearl oyster Pinctada fucata martensii using PacBio sequencing and Hi-C.</title>
        <authorList>
            <person name="Zheng Z."/>
        </authorList>
    </citation>
    <scope>NUCLEOTIDE SEQUENCE</scope>
    <source>
        <strain evidence="7">ZZ-2019</strain>
        <tissue evidence="7">Adductor muscle</tissue>
    </source>
</reference>
<dbReference type="EMBL" id="VSWD01000008">
    <property type="protein sequence ID" value="KAK3095301.1"/>
    <property type="molecule type" value="Genomic_DNA"/>
</dbReference>
<dbReference type="Proteomes" id="UP001186944">
    <property type="component" value="Unassembled WGS sequence"/>
</dbReference>
<dbReference type="InterPro" id="IPR052612">
    <property type="entry name" value="ANP_Clearance_Receptor"/>
</dbReference>
<keyword evidence="8" id="KW-1185">Reference proteome</keyword>
<sequence>MFKTGFIIKLFLYLTFAVEWSDLNVIKVAIFAPEHPRERQFSIFKIRPALEIGREEVFRRQILPNTDLKLFFTDSNSSAVDAPIAAFELSNAGHSIFFGPIYDYALSPVARYCPKWNIPIVTVGGLSHSFRDNREDEYRTLTRAGASFDQTAEFLGVVLAQFKWKKFMLLYDSYAHQELFSNYGFLAGEAILNWRYNSDELSGDFRRLELIGKEAVEEILKDDISNTYSSKFGPDLILLTITTPTLTLSILVQTIYVSNDKFNAYSN</sequence>
<dbReference type="PANTHER" id="PTHR44755">
    <property type="entry name" value="NATRIURETIC PEPTIDE RECEPTOR 3-RELATED"/>
    <property type="match status" value="1"/>
</dbReference>
<feature type="chain" id="PRO_5041652757" description="Receptor ligand binding region domain-containing protein" evidence="5">
    <location>
        <begin position="18"/>
        <end position="267"/>
    </location>
</feature>
<evidence type="ECO:0000313" key="8">
    <source>
        <dbReference type="Proteomes" id="UP001186944"/>
    </source>
</evidence>
<dbReference type="InterPro" id="IPR001828">
    <property type="entry name" value="ANF_lig-bd_rcpt"/>
</dbReference>
<protein>
    <recommendedName>
        <fullName evidence="6">Receptor ligand binding region domain-containing protein</fullName>
    </recommendedName>
</protein>
<dbReference type="SUPFAM" id="SSF53822">
    <property type="entry name" value="Periplasmic binding protein-like I"/>
    <property type="match status" value="1"/>
</dbReference>
<evidence type="ECO:0000313" key="7">
    <source>
        <dbReference type="EMBL" id="KAK3095301.1"/>
    </source>
</evidence>
<evidence type="ECO:0000256" key="1">
    <source>
        <dbReference type="ARBA" id="ARBA00004370"/>
    </source>
</evidence>
<gene>
    <name evidence="7" type="ORF">FSP39_012970</name>
</gene>
<keyword evidence="4" id="KW-0472">Membrane</keyword>
<feature type="signal peptide" evidence="5">
    <location>
        <begin position="1"/>
        <end position="17"/>
    </location>
</feature>
<dbReference type="Pfam" id="PF01094">
    <property type="entry name" value="ANF_receptor"/>
    <property type="match status" value="1"/>
</dbReference>
<feature type="domain" description="Receptor ligand binding region" evidence="6">
    <location>
        <begin position="51"/>
        <end position="173"/>
    </location>
</feature>
<dbReference type="GO" id="GO:0038023">
    <property type="term" value="F:signaling receptor activity"/>
    <property type="evidence" value="ECO:0007669"/>
    <property type="project" value="TreeGrafter"/>
</dbReference>
<evidence type="ECO:0000256" key="3">
    <source>
        <dbReference type="ARBA" id="ARBA00022989"/>
    </source>
</evidence>
<keyword evidence="5" id="KW-0732">Signal</keyword>
<keyword evidence="2" id="KW-0812">Transmembrane</keyword>
<dbReference type="Gene3D" id="3.40.50.2300">
    <property type="match status" value="1"/>
</dbReference>
<accession>A0AA88YEV1</accession>
<evidence type="ECO:0000256" key="2">
    <source>
        <dbReference type="ARBA" id="ARBA00022692"/>
    </source>
</evidence>
<dbReference type="GO" id="GO:0017046">
    <property type="term" value="F:peptide hormone binding"/>
    <property type="evidence" value="ECO:0007669"/>
    <property type="project" value="TreeGrafter"/>
</dbReference>
<evidence type="ECO:0000256" key="5">
    <source>
        <dbReference type="SAM" id="SignalP"/>
    </source>
</evidence>
<dbReference type="PANTHER" id="PTHR44755:SF11">
    <property type="entry name" value="ATRIAL NATRIURETIC PEPTIDE RECEPTOR 3 ISOFORM X1"/>
    <property type="match status" value="1"/>
</dbReference>
<name>A0AA88YEV1_PINIB</name>
<comment type="caution">
    <text evidence="7">The sequence shown here is derived from an EMBL/GenBank/DDBJ whole genome shotgun (WGS) entry which is preliminary data.</text>
</comment>
<comment type="subcellular location">
    <subcellularLocation>
        <location evidence="1">Membrane</location>
    </subcellularLocation>
</comment>
<organism evidence="7 8">
    <name type="scientific">Pinctada imbricata</name>
    <name type="common">Atlantic pearl-oyster</name>
    <name type="synonym">Pinctada martensii</name>
    <dbReference type="NCBI Taxonomy" id="66713"/>
    <lineage>
        <taxon>Eukaryota</taxon>
        <taxon>Metazoa</taxon>
        <taxon>Spiralia</taxon>
        <taxon>Lophotrochozoa</taxon>
        <taxon>Mollusca</taxon>
        <taxon>Bivalvia</taxon>
        <taxon>Autobranchia</taxon>
        <taxon>Pteriomorphia</taxon>
        <taxon>Pterioida</taxon>
        <taxon>Pterioidea</taxon>
        <taxon>Pteriidae</taxon>
        <taxon>Pinctada</taxon>
    </lineage>
</organism>
<proteinExistence type="predicted"/>